<dbReference type="SUPFAM" id="SSF55781">
    <property type="entry name" value="GAF domain-like"/>
    <property type="match status" value="1"/>
</dbReference>
<comment type="caution">
    <text evidence="7">The sequence shown here is derived from an EMBL/GenBank/DDBJ whole genome shotgun (WGS) entry which is preliminary data.</text>
</comment>
<evidence type="ECO:0000256" key="1">
    <source>
        <dbReference type="ARBA" id="ARBA00023015"/>
    </source>
</evidence>
<protein>
    <submittedName>
        <fullName evidence="7">Transcriptional regulator</fullName>
    </submittedName>
</protein>
<evidence type="ECO:0000256" key="2">
    <source>
        <dbReference type="ARBA" id="ARBA00023125"/>
    </source>
</evidence>
<reference evidence="8" key="1">
    <citation type="journal article" date="2016" name="Genome Announc.">
        <title>Draft Genome Sequences of Five Rapidly Growing Mycobacterium Species, M. thermoresistibile, M. fortuitum subsp. acetamidolyticum, M. canariasense, M. brisbanense, and M. novocastrense.</title>
        <authorList>
            <person name="Katahira K."/>
            <person name="Ogura Y."/>
            <person name="Gotoh Y."/>
            <person name="Hayashi T."/>
        </authorList>
    </citation>
    <scope>NUCLEOTIDE SEQUENCE [LARGE SCALE GENOMIC DNA]</scope>
    <source>
        <strain evidence="8">JCM15298</strain>
    </source>
</reference>
<keyword evidence="8" id="KW-1185">Reference proteome</keyword>
<evidence type="ECO:0000259" key="6">
    <source>
        <dbReference type="PROSITE" id="PS51078"/>
    </source>
</evidence>
<dbReference type="Gene3D" id="1.10.10.10">
    <property type="entry name" value="Winged helix-like DNA-binding domain superfamily/Winged helix DNA-binding domain"/>
    <property type="match status" value="1"/>
</dbReference>
<dbReference type="PANTHER" id="PTHR30136:SF24">
    <property type="entry name" value="HTH-TYPE TRANSCRIPTIONAL REPRESSOR ALLR"/>
    <property type="match status" value="1"/>
</dbReference>
<dbReference type="Proteomes" id="UP000069443">
    <property type="component" value="Unassembled WGS sequence"/>
</dbReference>
<dbReference type="SUPFAM" id="SSF46785">
    <property type="entry name" value="Winged helix' DNA-binding domain"/>
    <property type="match status" value="1"/>
</dbReference>
<dbReference type="InterPro" id="IPR050707">
    <property type="entry name" value="HTH_MetabolicPath_Reg"/>
</dbReference>
<keyword evidence="2" id="KW-0238">DNA-binding</keyword>
<dbReference type="GO" id="GO:0003700">
    <property type="term" value="F:DNA-binding transcription factor activity"/>
    <property type="evidence" value="ECO:0007669"/>
    <property type="project" value="TreeGrafter"/>
</dbReference>
<dbReference type="PANTHER" id="PTHR30136">
    <property type="entry name" value="HELIX-TURN-HELIX TRANSCRIPTIONAL REGULATOR, ICLR FAMILY"/>
    <property type="match status" value="1"/>
</dbReference>
<dbReference type="GO" id="GO:0045892">
    <property type="term" value="P:negative regulation of DNA-templated transcription"/>
    <property type="evidence" value="ECO:0007669"/>
    <property type="project" value="TreeGrafter"/>
</dbReference>
<gene>
    <name evidence="7" type="ORF">RMCC_1587</name>
</gene>
<evidence type="ECO:0000313" key="8">
    <source>
        <dbReference type="Proteomes" id="UP000069443"/>
    </source>
</evidence>
<evidence type="ECO:0000259" key="5">
    <source>
        <dbReference type="PROSITE" id="PS51077"/>
    </source>
</evidence>
<dbReference type="Pfam" id="PF09339">
    <property type="entry name" value="HTH_IclR"/>
    <property type="match status" value="1"/>
</dbReference>
<dbReference type="InterPro" id="IPR005471">
    <property type="entry name" value="Tscrpt_reg_IclR_N"/>
</dbReference>
<evidence type="ECO:0000256" key="3">
    <source>
        <dbReference type="ARBA" id="ARBA00023163"/>
    </source>
</evidence>
<dbReference type="STRING" id="228230.RMCC_1587"/>
<accession>A0A100WAU0</accession>
<dbReference type="GO" id="GO:0003677">
    <property type="term" value="F:DNA binding"/>
    <property type="evidence" value="ECO:0007669"/>
    <property type="project" value="UniProtKB-KW"/>
</dbReference>
<feature type="domain" description="HTH iclR-type" evidence="5">
    <location>
        <begin position="11"/>
        <end position="74"/>
    </location>
</feature>
<dbReference type="SMART" id="SM00346">
    <property type="entry name" value="HTH_ICLR"/>
    <property type="match status" value="1"/>
</dbReference>
<proteinExistence type="predicted"/>
<dbReference type="EMBL" id="BCSY01000035">
    <property type="protein sequence ID" value="GAS94621.1"/>
    <property type="molecule type" value="Genomic_DNA"/>
</dbReference>
<dbReference type="InterPro" id="IPR029016">
    <property type="entry name" value="GAF-like_dom_sf"/>
</dbReference>
<evidence type="ECO:0000313" key="7">
    <source>
        <dbReference type="EMBL" id="GAS94621.1"/>
    </source>
</evidence>
<keyword evidence="3" id="KW-0804">Transcription</keyword>
<dbReference type="RefSeq" id="WP_062655895.1">
    <property type="nucleotide sequence ID" value="NZ_BCSY01000035.1"/>
</dbReference>
<evidence type="ECO:0000256" key="4">
    <source>
        <dbReference type="SAM" id="MobiDB-lite"/>
    </source>
</evidence>
<dbReference type="InterPro" id="IPR014757">
    <property type="entry name" value="Tscrpt_reg_IclR_C"/>
</dbReference>
<dbReference type="InterPro" id="IPR036388">
    <property type="entry name" value="WH-like_DNA-bd_sf"/>
</dbReference>
<dbReference type="AlphaFoldDB" id="A0A100WAU0"/>
<dbReference type="PROSITE" id="PS51078">
    <property type="entry name" value="ICLR_ED"/>
    <property type="match status" value="1"/>
</dbReference>
<dbReference type="InterPro" id="IPR036390">
    <property type="entry name" value="WH_DNA-bd_sf"/>
</dbReference>
<reference evidence="8" key="2">
    <citation type="submission" date="2016-02" db="EMBL/GenBank/DDBJ databases">
        <title>Draft genome sequence of five rapidly growing Mycobacterium species.</title>
        <authorList>
            <person name="Katahira K."/>
            <person name="Gotou Y."/>
            <person name="Iida K."/>
            <person name="Ogura Y."/>
            <person name="Hayashi T."/>
        </authorList>
    </citation>
    <scope>NUCLEOTIDE SEQUENCE [LARGE SCALE GENOMIC DNA]</scope>
    <source>
        <strain evidence="8">JCM15298</strain>
    </source>
</reference>
<dbReference type="Gene3D" id="3.30.450.40">
    <property type="match status" value="1"/>
</dbReference>
<feature type="region of interest" description="Disordered" evidence="4">
    <location>
        <begin position="237"/>
        <end position="264"/>
    </location>
</feature>
<keyword evidence="1" id="KW-0805">Transcription regulation</keyword>
<sequence length="321" mass="34745">MPLPEPAGRASPPTARVVAILDFLARHPHDRFGLSELARRVGLSKPTCLGIVTTLADAGYLVREATEKTYRLGPALIALGHTAQESLRVSPAARAELGRLSETFAGTAALSGVVDDRITLLELVAPVGTPPAVRVGQSYPFAPPVGLMFVLWDERAVREWLAKEPTIPLRTDSERLERVIAECRRTGYLVERLTPGGRRLYALMAGMSSTLPDELRALLGELVSDIGERVYLPSDEPLARRADSSDEPLARRADSGDEDSHTRHDVSVIAAPVFDHHRRQVMVVSLQVGHALTDREITRRARAVMATAGALTAQLGGIAPD</sequence>
<dbReference type="OrthoDB" id="7495200at2"/>
<organism evidence="7 8">
    <name type="scientific">Mycolicibacterium canariasense</name>
    <name type="common">Mycobacterium canariasense</name>
    <dbReference type="NCBI Taxonomy" id="228230"/>
    <lineage>
        <taxon>Bacteria</taxon>
        <taxon>Bacillati</taxon>
        <taxon>Actinomycetota</taxon>
        <taxon>Actinomycetes</taxon>
        <taxon>Mycobacteriales</taxon>
        <taxon>Mycobacteriaceae</taxon>
        <taxon>Mycolicibacterium</taxon>
    </lineage>
</organism>
<dbReference type="PROSITE" id="PS51077">
    <property type="entry name" value="HTH_ICLR"/>
    <property type="match status" value="1"/>
</dbReference>
<name>A0A100WAU0_MYCCR</name>
<feature type="domain" description="IclR-ED" evidence="6">
    <location>
        <begin position="75"/>
        <end position="317"/>
    </location>
</feature>